<dbReference type="Pfam" id="PF14522">
    <property type="entry name" value="Cytochrome_C7"/>
    <property type="match status" value="1"/>
</dbReference>
<name>A0AAE4Z871_9BACT</name>
<accession>A0AAE4Z871</accession>
<comment type="caution">
    <text evidence="2">The sequence shown here is derived from an EMBL/GenBank/DDBJ whole genome shotgun (WGS) entry which is preliminary data.</text>
</comment>
<evidence type="ECO:0000259" key="1">
    <source>
        <dbReference type="Pfam" id="PF14522"/>
    </source>
</evidence>
<dbReference type="AlphaFoldDB" id="A0AAE4Z871"/>
<dbReference type="InterPro" id="IPR036280">
    <property type="entry name" value="Multihaem_cyt_sf"/>
</dbReference>
<dbReference type="EMBL" id="JAACAK010000047">
    <property type="protein sequence ID" value="NIR74758.1"/>
    <property type="molecule type" value="Genomic_DNA"/>
</dbReference>
<dbReference type="Proteomes" id="UP000702544">
    <property type="component" value="Unassembled WGS sequence"/>
</dbReference>
<evidence type="ECO:0000313" key="2">
    <source>
        <dbReference type="EMBL" id="NIR74758.1"/>
    </source>
</evidence>
<feature type="domain" description="Cytochrome c7-like" evidence="1">
    <location>
        <begin position="44"/>
        <end position="111"/>
    </location>
</feature>
<dbReference type="SUPFAM" id="SSF48695">
    <property type="entry name" value="Multiheme cytochromes"/>
    <property type="match status" value="1"/>
</dbReference>
<gene>
    <name evidence="2" type="ORF">GWO12_06550</name>
</gene>
<reference evidence="2 3" key="1">
    <citation type="submission" date="2020-01" db="EMBL/GenBank/DDBJ databases">
        <title>Genomes assembled from Gulf of Kutch pelagic sediment metagenomes.</title>
        <authorList>
            <person name="Chandrashekar M."/>
            <person name="Mahajan M.S."/>
            <person name="Dave K.J."/>
            <person name="Vatsa P."/>
            <person name="Nathani N.M."/>
        </authorList>
    </citation>
    <scope>NUCLEOTIDE SEQUENCE [LARGE SCALE GENOMIC DNA]</scope>
    <source>
        <strain evidence="2">KS3-K002</strain>
    </source>
</reference>
<evidence type="ECO:0000313" key="3">
    <source>
        <dbReference type="Proteomes" id="UP000702544"/>
    </source>
</evidence>
<protein>
    <recommendedName>
        <fullName evidence="1">Cytochrome c7-like domain-containing protein</fullName>
    </recommendedName>
</protein>
<dbReference type="InterPro" id="IPR029467">
    <property type="entry name" value="Cyt_c7-like"/>
</dbReference>
<dbReference type="Gene3D" id="1.10.1130.10">
    <property type="entry name" value="Flavocytochrome C3, Chain A"/>
    <property type="match status" value="1"/>
</dbReference>
<proteinExistence type="predicted"/>
<sequence>MLLGAFAWQQEGWKTPPVIAHGVEGQETCLMCHNPDGGMVPAPATHTERPNEICLWCHAEDAAVQTTAPPAMPHGVEGQEDCGMCHGAEGMKPMPADHEGRDKQYCTLCHTPAA</sequence>
<organism evidence="2 3">
    <name type="scientific">Candidatus Kutchimonas denitrificans</name>
    <dbReference type="NCBI Taxonomy" id="3056748"/>
    <lineage>
        <taxon>Bacteria</taxon>
        <taxon>Pseudomonadati</taxon>
        <taxon>Gemmatimonadota</taxon>
        <taxon>Gemmatimonadia</taxon>
        <taxon>Candidatus Palauibacterales</taxon>
        <taxon>Candidatus Palauibacteraceae</taxon>
        <taxon>Candidatus Kutchimonas</taxon>
    </lineage>
</organism>